<dbReference type="Gene3D" id="1.10.357.10">
    <property type="entry name" value="Tetracycline Repressor, domain 2"/>
    <property type="match status" value="1"/>
</dbReference>
<dbReference type="Pfam" id="PF00440">
    <property type="entry name" value="TetR_N"/>
    <property type="match status" value="1"/>
</dbReference>
<dbReference type="Proteomes" id="UP001205185">
    <property type="component" value="Unassembled WGS sequence"/>
</dbReference>
<dbReference type="InterPro" id="IPR050109">
    <property type="entry name" value="HTH-type_TetR-like_transc_reg"/>
</dbReference>
<proteinExistence type="predicted"/>
<evidence type="ECO:0000256" key="2">
    <source>
        <dbReference type="ARBA" id="ARBA00023125"/>
    </source>
</evidence>
<evidence type="ECO:0000313" key="6">
    <source>
        <dbReference type="EMBL" id="MCP2269327.1"/>
    </source>
</evidence>
<dbReference type="InterPro" id="IPR009057">
    <property type="entry name" value="Homeodomain-like_sf"/>
</dbReference>
<dbReference type="PROSITE" id="PS50977">
    <property type="entry name" value="HTH_TETR_2"/>
    <property type="match status" value="1"/>
</dbReference>
<reference evidence="6 7" key="1">
    <citation type="submission" date="2022-06" db="EMBL/GenBank/DDBJ databases">
        <title>Genomic Encyclopedia of Archaeal and Bacterial Type Strains, Phase II (KMG-II): from individual species to whole genera.</title>
        <authorList>
            <person name="Goeker M."/>
        </authorList>
    </citation>
    <scope>NUCLEOTIDE SEQUENCE [LARGE SCALE GENOMIC DNA]</scope>
    <source>
        <strain evidence="6 7">DSM 44255</strain>
    </source>
</reference>
<dbReference type="SUPFAM" id="SSF46689">
    <property type="entry name" value="Homeodomain-like"/>
    <property type="match status" value="1"/>
</dbReference>
<keyword evidence="7" id="KW-1185">Reference proteome</keyword>
<evidence type="ECO:0000256" key="4">
    <source>
        <dbReference type="PROSITE-ProRule" id="PRU00335"/>
    </source>
</evidence>
<dbReference type="SUPFAM" id="SSF48498">
    <property type="entry name" value="Tetracyclin repressor-like, C-terminal domain"/>
    <property type="match status" value="1"/>
</dbReference>
<dbReference type="PANTHER" id="PTHR30055">
    <property type="entry name" value="HTH-TYPE TRANSCRIPTIONAL REGULATOR RUTR"/>
    <property type="match status" value="1"/>
</dbReference>
<evidence type="ECO:0000256" key="1">
    <source>
        <dbReference type="ARBA" id="ARBA00023015"/>
    </source>
</evidence>
<accession>A0ABT1I9L9</accession>
<protein>
    <submittedName>
        <fullName evidence="6">Transcriptional regulator, TetR family</fullName>
    </submittedName>
</protein>
<keyword evidence="2 4" id="KW-0238">DNA-binding</keyword>
<sequence>MATQERPLRADAERSVRTILEAAERVLAANPAASLEQIAEAAGVARTTIHRRFANRQALVDAMVRNVLDQLDVVIESAHPDTAPPLVALHQITAEVLRVKLGWPFAMTESFAPGSKWAQGQQQLVTRCVALLARAQAAGLVAADADLPWTCQVYYALIGEAAHNTTGTDPHELATKVIDTLLHGAGPRP</sequence>
<dbReference type="PANTHER" id="PTHR30055:SF234">
    <property type="entry name" value="HTH-TYPE TRANSCRIPTIONAL REGULATOR BETI"/>
    <property type="match status" value="1"/>
</dbReference>
<evidence type="ECO:0000259" key="5">
    <source>
        <dbReference type="PROSITE" id="PS50977"/>
    </source>
</evidence>
<dbReference type="InterPro" id="IPR001647">
    <property type="entry name" value="HTH_TetR"/>
</dbReference>
<keyword evidence="3" id="KW-0804">Transcription</keyword>
<keyword evidence="1" id="KW-0805">Transcription regulation</keyword>
<evidence type="ECO:0000256" key="3">
    <source>
        <dbReference type="ARBA" id="ARBA00023163"/>
    </source>
</evidence>
<evidence type="ECO:0000313" key="7">
    <source>
        <dbReference type="Proteomes" id="UP001205185"/>
    </source>
</evidence>
<dbReference type="EMBL" id="JAMTCO010000004">
    <property type="protein sequence ID" value="MCP2269327.1"/>
    <property type="molecule type" value="Genomic_DNA"/>
</dbReference>
<dbReference type="RefSeq" id="WP_253886330.1">
    <property type="nucleotide sequence ID" value="NZ_BAAAVB010000004.1"/>
</dbReference>
<organism evidence="6 7">
    <name type="scientific">Actinokineospora diospyrosa</name>
    <dbReference type="NCBI Taxonomy" id="103728"/>
    <lineage>
        <taxon>Bacteria</taxon>
        <taxon>Bacillati</taxon>
        <taxon>Actinomycetota</taxon>
        <taxon>Actinomycetes</taxon>
        <taxon>Pseudonocardiales</taxon>
        <taxon>Pseudonocardiaceae</taxon>
        <taxon>Actinokineospora</taxon>
    </lineage>
</organism>
<dbReference type="InterPro" id="IPR036271">
    <property type="entry name" value="Tet_transcr_reg_TetR-rel_C_sf"/>
</dbReference>
<feature type="DNA-binding region" description="H-T-H motif" evidence="4">
    <location>
        <begin position="34"/>
        <end position="53"/>
    </location>
</feature>
<feature type="domain" description="HTH tetR-type" evidence="5">
    <location>
        <begin position="13"/>
        <end position="71"/>
    </location>
</feature>
<name>A0ABT1I9L9_9PSEU</name>
<comment type="caution">
    <text evidence="6">The sequence shown here is derived from an EMBL/GenBank/DDBJ whole genome shotgun (WGS) entry which is preliminary data.</text>
</comment>
<gene>
    <name evidence="6" type="ORF">LV75_001815</name>
</gene>